<sequence>MKYKVDLNSDMGENFGPWIIGDNVDNDIMPYISSANIATGFHAGDPSTMYQTIKLAKHHGVSIGAHPGFRDLVGFGRRHMAIPPDELVNDIIYQLGALREFCALHHAPLKHIKPHGALYMHLAHDNDAARVFVETLHHLDPELSLYCLYGSAVWHESKKIQHPVITEFYGDRDYDNSGFIVFTRRATALDPDTVAQRILRACREGKVETVEGDDITVEFDSICLHSDTPEADKLIKRTREILNKADINVIAPHP</sequence>
<protein>
    <submittedName>
        <fullName evidence="1">LamB/YcsF family protein</fullName>
    </submittedName>
</protein>
<dbReference type="RefSeq" id="WP_039321736.1">
    <property type="nucleotide sequence ID" value="NZ_JQHM01000001.1"/>
</dbReference>
<dbReference type="PANTHER" id="PTHR30292:SF0">
    <property type="entry name" value="5-OXOPROLINASE SUBUNIT A"/>
    <property type="match status" value="1"/>
</dbReference>
<organism evidence="1 2">
    <name type="scientific">Pectobacterium betavasculorum</name>
    <dbReference type="NCBI Taxonomy" id="55207"/>
    <lineage>
        <taxon>Bacteria</taxon>
        <taxon>Pseudomonadati</taxon>
        <taxon>Pseudomonadota</taxon>
        <taxon>Gammaproteobacteria</taxon>
        <taxon>Enterobacterales</taxon>
        <taxon>Pectobacteriaceae</taxon>
        <taxon>Pectobacterium</taxon>
    </lineage>
</organism>
<name>A0A093UEC3_9GAMM</name>
<proteinExistence type="predicted"/>
<dbReference type="AlphaFoldDB" id="A0A093UEC3"/>
<dbReference type="SUPFAM" id="SSF88713">
    <property type="entry name" value="Glycoside hydrolase/deacetylase"/>
    <property type="match status" value="1"/>
</dbReference>
<dbReference type="InterPro" id="IPR011330">
    <property type="entry name" value="Glyco_hydro/deAcase_b/a-brl"/>
</dbReference>
<dbReference type="GO" id="GO:0005975">
    <property type="term" value="P:carbohydrate metabolic process"/>
    <property type="evidence" value="ECO:0007669"/>
    <property type="project" value="InterPro"/>
</dbReference>
<dbReference type="Gene3D" id="3.20.20.370">
    <property type="entry name" value="Glycoside hydrolase/deacetylase"/>
    <property type="match status" value="1"/>
</dbReference>
<comment type="caution">
    <text evidence="1">The sequence shown here is derived from an EMBL/GenBank/DDBJ whole genome shotgun (WGS) entry which is preliminary data.</text>
</comment>
<evidence type="ECO:0000313" key="2">
    <source>
        <dbReference type="Proteomes" id="UP000032874"/>
    </source>
</evidence>
<evidence type="ECO:0000313" key="1">
    <source>
        <dbReference type="EMBL" id="KFX06603.1"/>
    </source>
</evidence>
<dbReference type="InterPro" id="IPR005501">
    <property type="entry name" value="LamB/YcsF/PxpA-like"/>
</dbReference>
<dbReference type="Proteomes" id="UP000032874">
    <property type="component" value="Unassembled WGS sequence"/>
</dbReference>
<dbReference type="NCBIfam" id="NF003816">
    <property type="entry name" value="PRK05406.1-5"/>
    <property type="match status" value="1"/>
</dbReference>
<accession>A0A093UEC3</accession>
<dbReference type="eggNOG" id="COG1540">
    <property type="taxonomic scope" value="Bacteria"/>
</dbReference>
<dbReference type="STRING" id="55207.KP22_00480"/>
<gene>
    <name evidence="1" type="ORF">KP22_00480</name>
</gene>
<reference evidence="1 2" key="1">
    <citation type="submission" date="2014-08" db="EMBL/GenBank/DDBJ databases">
        <title>Genome sequences of NCPPB Pectobacterium isolates.</title>
        <authorList>
            <person name="Glover R.H."/>
            <person name="Sapp M."/>
            <person name="Elphinstone J."/>
        </authorList>
    </citation>
    <scope>NUCLEOTIDE SEQUENCE [LARGE SCALE GENOMIC DNA]</scope>
    <source>
        <strain evidence="1 2">NCPPB 2795</strain>
    </source>
</reference>
<dbReference type="PANTHER" id="PTHR30292">
    <property type="entry name" value="UNCHARACTERIZED PROTEIN YBGL-RELATED"/>
    <property type="match status" value="1"/>
</dbReference>
<dbReference type="Pfam" id="PF03746">
    <property type="entry name" value="LamB_YcsF"/>
    <property type="match status" value="1"/>
</dbReference>
<dbReference type="EMBL" id="JQHM01000001">
    <property type="protein sequence ID" value="KFX06603.1"/>
    <property type="molecule type" value="Genomic_DNA"/>
</dbReference>
<dbReference type="NCBIfam" id="NF003814">
    <property type="entry name" value="PRK05406.1-3"/>
    <property type="match status" value="1"/>
</dbReference>